<dbReference type="Gene3D" id="3.40.50.720">
    <property type="entry name" value="NAD(P)-binding Rossmann-like Domain"/>
    <property type="match status" value="1"/>
</dbReference>
<evidence type="ECO:0000259" key="4">
    <source>
        <dbReference type="Pfam" id="PF02894"/>
    </source>
</evidence>
<evidence type="ECO:0000256" key="2">
    <source>
        <dbReference type="ARBA" id="ARBA00023002"/>
    </source>
</evidence>
<evidence type="ECO:0000259" key="3">
    <source>
        <dbReference type="Pfam" id="PF01408"/>
    </source>
</evidence>
<dbReference type="AlphaFoldDB" id="A0A7C1JXD3"/>
<dbReference type="GO" id="GO:0016491">
    <property type="term" value="F:oxidoreductase activity"/>
    <property type="evidence" value="ECO:0007669"/>
    <property type="project" value="UniProtKB-KW"/>
</dbReference>
<dbReference type="SUPFAM" id="SSF55347">
    <property type="entry name" value="Glyceraldehyde-3-phosphate dehydrogenase-like, C-terminal domain"/>
    <property type="match status" value="1"/>
</dbReference>
<organism evidence="5">
    <name type="scientific">Caldilinea aerophila</name>
    <dbReference type="NCBI Taxonomy" id="133453"/>
    <lineage>
        <taxon>Bacteria</taxon>
        <taxon>Bacillati</taxon>
        <taxon>Chloroflexota</taxon>
        <taxon>Caldilineae</taxon>
        <taxon>Caldilineales</taxon>
        <taxon>Caldilineaceae</taxon>
        <taxon>Caldilinea</taxon>
    </lineage>
</organism>
<dbReference type="Pfam" id="PF02894">
    <property type="entry name" value="GFO_IDH_MocA_C"/>
    <property type="match status" value="1"/>
</dbReference>
<evidence type="ECO:0000313" key="5">
    <source>
        <dbReference type="EMBL" id="HDX30950.1"/>
    </source>
</evidence>
<dbReference type="EMBL" id="DSMG01000062">
    <property type="protein sequence ID" value="HDX30950.1"/>
    <property type="molecule type" value="Genomic_DNA"/>
</dbReference>
<dbReference type="InterPro" id="IPR036291">
    <property type="entry name" value="NAD(P)-bd_dom_sf"/>
</dbReference>
<comment type="caution">
    <text evidence="5">The sequence shown here is derived from an EMBL/GenBank/DDBJ whole genome shotgun (WGS) entry which is preliminary data.</text>
</comment>
<dbReference type="PANTHER" id="PTHR42840:SF3">
    <property type="entry name" value="BINDING ROSSMANN FOLD OXIDOREDUCTASE, PUTATIVE (AFU_ORTHOLOGUE AFUA_2G10240)-RELATED"/>
    <property type="match status" value="1"/>
</dbReference>
<comment type="similarity">
    <text evidence="1">Belongs to the Gfo/Idh/MocA family.</text>
</comment>
<keyword evidence="2" id="KW-0560">Oxidoreductase</keyword>
<dbReference type="SUPFAM" id="SSF51735">
    <property type="entry name" value="NAD(P)-binding Rossmann-fold domains"/>
    <property type="match status" value="1"/>
</dbReference>
<sequence>MSSAVQVCVIGVGRAGMVHARNFRWHVSNAELAAIVDIDIERARAAARELDIGDRFYTELEQALQKVTVDAVVITTPTFTHAPLTLKAAAAGKHIFCEKPMALTLEECDQMIEATQQAGVLLQIGFMRRFDPPFLEAKRQIDEGAIGRPLIIRTLTRGPGLPPEWANDIRTSNGMLAEVNSHDFDTVRWLSGGEFVSVFARGAVHKVPALRQQHPDFYDTAIVSILLDNGTMGMIDGICPADYGYDARAEVVGTEGVLVIGELHALPVNRVTKAGNVVAPRIPSWPVRFAQAYQAEATHFVECIREGKSPSVGGRDGRQALEAVLAANRSIKTGLPVSLSPLASNEKSLNMEDG</sequence>
<dbReference type="GO" id="GO:0000166">
    <property type="term" value="F:nucleotide binding"/>
    <property type="evidence" value="ECO:0007669"/>
    <property type="project" value="InterPro"/>
</dbReference>
<dbReference type="InterPro" id="IPR000683">
    <property type="entry name" value="Gfo/Idh/MocA-like_OxRdtase_N"/>
</dbReference>
<dbReference type="InterPro" id="IPR004104">
    <property type="entry name" value="Gfo/Idh/MocA-like_OxRdtase_C"/>
</dbReference>
<reference evidence="5" key="1">
    <citation type="journal article" date="2020" name="mSystems">
        <title>Genome- and Community-Level Interaction Insights into Carbon Utilization and Element Cycling Functions of Hydrothermarchaeota in Hydrothermal Sediment.</title>
        <authorList>
            <person name="Zhou Z."/>
            <person name="Liu Y."/>
            <person name="Xu W."/>
            <person name="Pan J."/>
            <person name="Luo Z.H."/>
            <person name="Li M."/>
        </authorList>
    </citation>
    <scope>NUCLEOTIDE SEQUENCE [LARGE SCALE GENOMIC DNA]</scope>
    <source>
        <strain evidence="5">SpSt-289</strain>
    </source>
</reference>
<protein>
    <submittedName>
        <fullName evidence="5">Oxidoreductase</fullName>
    </submittedName>
</protein>
<dbReference type="Gene3D" id="3.30.360.10">
    <property type="entry name" value="Dihydrodipicolinate Reductase, domain 2"/>
    <property type="match status" value="1"/>
</dbReference>
<proteinExistence type="inferred from homology"/>
<dbReference type="Pfam" id="PF01408">
    <property type="entry name" value="GFO_IDH_MocA"/>
    <property type="match status" value="1"/>
</dbReference>
<feature type="domain" description="Gfo/Idh/MocA-like oxidoreductase C-terminal" evidence="4">
    <location>
        <begin position="138"/>
        <end position="339"/>
    </location>
</feature>
<feature type="domain" description="Gfo/Idh/MocA-like oxidoreductase N-terminal" evidence="3">
    <location>
        <begin position="6"/>
        <end position="126"/>
    </location>
</feature>
<accession>A0A7C1JXD3</accession>
<gene>
    <name evidence="5" type="ORF">ENQ20_05585</name>
</gene>
<name>A0A7C1JXD3_9CHLR</name>
<dbReference type="PANTHER" id="PTHR42840">
    <property type="entry name" value="NAD(P)-BINDING ROSSMANN-FOLD SUPERFAMILY PROTEIN-RELATED"/>
    <property type="match status" value="1"/>
</dbReference>
<evidence type="ECO:0000256" key="1">
    <source>
        <dbReference type="ARBA" id="ARBA00010928"/>
    </source>
</evidence>